<organism evidence="1">
    <name type="scientific">Anguilla anguilla</name>
    <name type="common">European freshwater eel</name>
    <name type="synonym">Muraena anguilla</name>
    <dbReference type="NCBI Taxonomy" id="7936"/>
    <lineage>
        <taxon>Eukaryota</taxon>
        <taxon>Metazoa</taxon>
        <taxon>Chordata</taxon>
        <taxon>Craniata</taxon>
        <taxon>Vertebrata</taxon>
        <taxon>Euteleostomi</taxon>
        <taxon>Actinopterygii</taxon>
        <taxon>Neopterygii</taxon>
        <taxon>Teleostei</taxon>
        <taxon>Anguilliformes</taxon>
        <taxon>Anguillidae</taxon>
        <taxon>Anguilla</taxon>
    </lineage>
</organism>
<evidence type="ECO:0000313" key="1">
    <source>
        <dbReference type="EMBL" id="JAH91573.1"/>
    </source>
</evidence>
<protein>
    <submittedName>
        <fullName evidence="1">Uncharacterized protein</fullName>
    </submittedName>
</protein>
<reference evidence="1" key="1">
    <citation type="submission" date="2014-11" db="EMBL/GenBank/DDBJ databases">
        <authorList>
            <person name="Amaro Gonzalez C."/>
        </authorList>
    </citation>
    <scope>NUCLEOTIDE SEQUENCE</scope>
</reference>
<reference evidence="1" key="2">
    <citation type="journal article" date="2015" name="Fish Shellfish Immunol.">
        <title>Early steps in the European eel (Anguilla anguilla)-Vibrio vulnificus interaction in the gills: Role of the RtxA13 toxin.</title>
        <authorList>
            <person name="Callol A."/>
            <person name="Pajuelo D."/>
            <person name="Ebbesson L."/>
            <person name="Teles M."/>
            <person name="MacKenzie S."/>
            <person name="Amaro C."/>
        </authorList>
    </citation>
    <scope>NUCLEOTIDE SEQUENCE</scope>
</reference>
<proteinExistence type="predicted"/>
<dbReference type="AlphaFoldDB" id="A0A0E9WQ32"/>
<accession>A0A0E9WQ32</accession>
<name>A0A0E9WQ32_ANGAN</name>
<sequence>MLLLFNVLHFKGRTPSAIAVDGRTADEGYHIQCLCICCSNVQHLYWEMALDAQKEAGVMGPRCALL</sequence>
<dbReference type="EMBL" id="GBXM01017004">
    <property type="protein sequence ID" value="JAH91573.1"/>
    <property type="molecule type" value="Transcribed_RNA"/>
</dbReference>